<proteinExistence type="predicted"/>
<evidence type="ECO:0000313" key="2">
    <source>
        <dbReference type="Proteomes" id="UP001055879"/>
    </source>
</evidence>
<accession>A0ACB9EGP2</accession>
<sequence>MTIMISYIIEYYQFVGFKMNDMHLASRFLLDDQNSSHWRDRTKIVIKKVSFLTSQAVKHKMTSSCRLYLHVDTVEERKMKPQVSGSIVMVIILLGSLVQMSSCRNIVDQKNEERIRAKFVATFQRHFHTKPELKNEEKGHFYEVSHRLVPIGQIKRPSKCEGLCHLLHVGILEWGGVGWVSPFLHFVLVTLYTCTLHSCTLLSPLHSLT</sequence>
<protein>
    <submittedName>
        <fullName evidence="1">Uncharacterized protein</fullName>
    </submittedName>
</protein>
<keyword evidence="2" id="KW-1185">Reference proteome</keyword>
<reference evidence="2" key="1">
    <citation type="journal article" date="2022" name="Mol. Ecol. Resour.">
        <title>The genomes of chicory, endive, great burdock and yacon provide insights into Asteraceae palaeo-polyploidization history and plant inulin production.</title>
        <authorList>
            <person name="Fan W."/>
            <person name="Wang S."/>
            <person name="Wang H."/>
            <person name="Wang A."/>
            <person name="Jiang F."/>
            <person name="Liu H."/>
            <person name="Zhao H."/>
            <person name="Xu D."/>
            <person name="Zhang Y."/>
        </authorList>
    </citation>
    <scope>NUCLEOTIDE SEQUENCE [LARGE SCALE GENOMIC DNA]</scope>
    <source>
        <strain evidence="2">cv. Niubang</strain>
    </source>
</reference>
<organism evidence="1 2">
    <name type="scientific">Arctium lappa</name>
    <name type="common">Greater burdock</name>
    <name type="synonym">Lappa major</name>
    <dbReference type="NCBI Taxonomy" id="4217"/>
    <lineage>
        <taxon>Eukaryota</taxon>
        <taxon>Viridiplantae</taxon>
        <taxon>Streptophyta</taxon>
        <taxon>Embryophyta</taxon>
        <taxon>Tracheophyta</taxon>
        <taxon>Spermatophyta</taxon>
        <taxon>Magnoliopsida</taxon>
        <taxon>eudicotyledons</taxon>
        <taxon>Gunneridae</taxon>
        <taxon>Pentapetalae</taxon>
        <taxon>asterids</taxon>
        <taxon>campanulids</taxon>
        <taxon>Asterales</taxon>
        <taxon>Asteraceae</taxon>
        <taxon>Carduoideae</taxon>
        <taxon>Cardueae</taxon>
        <taxon>Arctiinae</taxon>
        <taxon>Arctium</taxon>
    </lineage>
</organism>
<name>A0ACB9EGP2_ARCLA</name>
<dbReference type="Proteomes" id="UP001055879">
    <property type="component" value="Linkage Group LG02"/>
</dbReference>
<evidence type="ECO:0000313" key="1">
    <source>
        <dbReference type="EMBL" id="KAI3757616.1"/>
    </source>
</evidence>
<gene>
    <name evidence="1" type="ORF">L6452_05158</name>
</gene>
<dbReference type="EMBL" id="CM042048">
    <property type="protein sequence ID" value="KAI3757616.1"/>
    <property type="molecule type" value="Genomic_DNA"/>
</dbReference>
<comment type="caution">
    <text evidence="1">The sequence shown here is derived from an EMBL/GenBank/DDBJ whole genome shotgun (WGS) entry which is preliminary data.</text>
</comment>
<reference evidence="1 2" key="2">
    <citation type="journal article" date="2022" name="Mol. Ecol. Resour.">
        <title>The genomes of chicory, endive, great burdock and yacon provide insights into Asteraceae paleo-polyploidization history and plant inulin production.</title>
        <authorList>
            <person name="Fan W."/>
            <person name="Wang S."/>
            <person name="Wang H."/>
            <person name="Wang A."/>
            <person name="Jiang F."/>
            <person name="Liu H."/>
            <person name="Zhao H."/>
            <person name="Xu D."/>
            <person name="Zhang Y."/>
        </authorList>
    </citation>
    <scope>NUCLEOTIDE SEQUENCE [LARGE SCALE GENOMIC DNA]</scope>
    <source>
        <strain evidence="2">cv. Niubang</strain>
    </source>
</reference>